<dbReference type="InterPro" id="IPR012480">
    <property type="entry name" value="Hepar_II_III_C"/>
</dbReference>
<feature type="domain" description="Heparinase II/III-like C-terminal" evidence="3">
    <location>
        <begin position="397"/>
        <end position="531"/>
    </location>
</feature>
<dbReference type="SUPFAM" id="SSF48230">
    <property type="entry name" value="Chondroitin AC/alginate lyase"/>
    <property type="match status" value="1"/>
</dbReference>
<reference evidence="4 5" key="1">
    <citation type="submission" date="2020-03" db="EMBL/GenBank/DDBJ databases">
        <title>Genomic Encyclopedia of Type Strains, Phase IV (KMG-IV): sequencing the most valuable type-strain genomes for metagenomic binning, comparative biology and taxonomic classification.</title>
        <authorList>
            <person name="Goeker M."/>
        </authorList>
    </citation>
    <scope>NUCLEOTIDE SEQUENCE [LARGE SCALE GENOMIC DNA]</scope>
    <source>
        <strain evidence="4 5">DSM 105096</strain>
    </source>
</reference>
<keyword evidence="5" id="KW-1185">Reference proteome</keyword>
<organism evidence="4 5">
    <name type="scientific">Neolewinella antarctica</name>
    <dbReference type="NCBI Taxonomy" id="442734"/>
    <lineage>
        <taxon>Bacteria</taxon>
        <taxon>Pseudomonadati</taxon>
        <taxon>Bacteroidota</taxon>
        <taxon>Saprospiria</taxon>
        <taxon>Saprospirales</taxon>
        <taxon>Lewinellaceae</taxon>
        <taxon>Neolewinella</taxon>
    </lineage>
</organism>
<dbReference type="PANTHER" id="PTHR38045">
    <property type="entry name" value="CHROMOSOME 1, WHOLE GENOME SHOTGUN SEQUENCE"/>
    <property type="match status" value="1"/>
</dbReference>
<dbReference type="Proteomes" id="UP000770785">
    <property type="component" value="Unassembled WGS sequence"/>
</dbReference>
<evidence type="ECO:0000313" key="4">
    <source>
        <dbReference type="EMBL" id="NJC28458.1"/>
    </source>
</evidence>
<dbReference type="PANTHER" id="PTHR38045:SF1">
    <property type="entry name" value="HEPARINASE II_III-LIKE PROTEIN"/>
    <property type="match status" value="1"/>
</dbReference>
<evidence type="ECO:0000256" key="1">
    <source>
        <dbReference type="ARBA" id="ARBA00004196"/>
    </source>
</evidence>
<protein>
    <recommendedName>
        <fullName evidence="3">Heparinase II/III-like C-terminal domain-containing protein</fullName>
    </recommendedName>
</protein>
<dbReference type="RefSeq" id="WP_168040497.1">
    <property type="nucleotide sequence ID" value="NZ_JAATJH010000013.1"/>
</dbReference>
<name>A0ABX0XI71_9BACT</name>
<evidence type="ECO:0000256" key="2">
    <source>
        <dbReference type="SAM" id="SignalP"/>
    </source>
</evidence>
<accession>A0ABX0XI71</accession>
<sequence length="620" mass="68153">MQPSAIISRVLLLLLVMAVRPLTGQAANDQFDESYLTEHLSEAHPRLILTPALEAELTAKIQTDTLTKAYYDQLRTEAYRLLDTPLIKYELEGFRLLFVAREMGRRMSILSMVYRQERDPVILARINEELLAACAFPDWNPQHFLDIAELSVGVATAVDWVGEDLPAATVTAAKNALINKALLPSFDLSNERMGWIEGTNNWNTVCHGGLVLAALAVADDEPALATKTIRRALDKMPNSLAEYGPDGNYPEGPSYWEYGTVFGVLAMNALTTALGSDFGLSATTGFLESAGFRLIATAPSGLYFNYSDSGSKEGSSGAILLTWFAGKTGDAQYLKPNYLVMPKVAQTRYGGQGLVWLSQFQETKRGKQPRIWRGRGSTPVVVMQAEHTDPRQLYFAAKGGRTQTSHGNMDIGTFVFELDGVRWVTDPGNQRYYLLNKIGFQLGRYCQECERWSLLTKSNLTHSTLTVNNERFDVTGFAPISEVTTGDRPSATIDLSALNPGLLSTARRQFTKESDHGMLLTDEFVATDSARFVTWAIITTADVIPRAGGAELRQDGKVLELTIVEPAGYNVSISQLDPPPLAIDKTIPGLKRVEIRVPAHTLTDGRGRISVRLAGPPTKI</sequence>
<comment type="subcellular location">
    <subcellularLocation>
        <location evidence="1">Cell envelope</location>
    </subcellularLocation>
</comment>
<dbReference type="EMBL" id="JAATJH010000013">
    <property type="protein sequence ID" value="NJC28458.1"/>
    <property type="molecule type" value="Genomic_DNA"/>
</dbReference>
<evidence type="ECO:0000259" key="3">
    <source>
        <dbReference type="Pfam" id="PF07940"/>
    </source>
</evidence>
<evidence type="ECO:0000313" key="5">
    <source>
        <dbReference type="Proteomes" id="UP000770785"/>
    </source>
</evidence>
<gene>
    <name evidence="4" type="ORF">GGR27_003983</name>
</gene>
<proteinExistence type="predicted"/>
<dbReference type="InterPro" id="IPR008929">
    <property type="entry name" value="Chondroitin_lyas"/>
</dbReference>
<comment type="caution">
    <text evidence="4">The sequence shown here is derived from an EMBL/GenBank/DDBJ whole genome shotgun (WGS) entry which is preliminary data.</text>
</comment>
<dbReference type="Pfam" id="PF07940">
    <property type="entry name" value="Hepar_II_III_C"/>
    <property type="match status" value="1"/>
</dbReference>
<feature type="signal peptide" evidence="2">
    <location>
        <begin position="1"/>
        <end position="26"/>
    </location>
</feature>
<keyword evidence="2" id="KW-0732">Signal</keyword>
<feature type="chain" id="PRO_5045342483" description="Heparinase II/III-like C-terminal domain-containing protein" evidence="2">
    <location>
        <begin position="27"/>
        <end position="620"/>
    </location>
</feature>
<dbReference type="Gene3D" id="2.70.98.70">
    <property type="match status" value="1"/>
</dbReference>
<dbReference type="Gene3D" id="1.50.10.100">
    <property type="entry name" value="Chondroitin AC/alginate lyase"/>
    <property type="match status" value="1"/>
</dbReference>